<name>A0A5C7DY80_9BACT</name>
<organism evidence="1 2">
    <name type="scientific">Campylobacter volucris</name>
    <dbReference type="NCBI Taxonomy" id="1031542"/>
    <lineage>
        <taxon>Bacteria</taxon>
        <taxon>Pseudomonadati</taxon>
        <taxon>Campylobacterota</taxon>
        <taxon>Epsilonproteobacteria</taxon>
        <taxon>Campylobacterales</taxon>
        <taxon>Campylobacteraceae</taxon>
        <taxon>Campylobacter</taxon>
    </lineage>
</organism>
<dbReference type="Gene3D" id="1.10.1200.10">
    <property type="entry name" value="ACP-like"/>
    <property type="match status" value="1"/>
</dbReference>
<evidence type="ECO:0000313" key="1">
    <source>
        <dbReference type="EMBL" id="TXE85661.1"/>
    </source>
</evidence>
<dbReference type="RefSeq" id="WP_147556247.1">
    <property type="nucleotide sequence ID" value="NZ_VOWJ01000034.1"/>
</dbReference>
<dbReference type="SUPFAM" id="SSF47336">
    <property type="entry name" value="ACP-like"/>
    <property type="match status" value="1"/>
</dbReference>
<reference evidence="1 2" key="1">
    <citation type="submission" date="2019-07" db="EMBL/GenBank/DDBJ databases">
        <title>Rapid identification of Enteric Bacteria from Whole Genome Sequences (WGS) using Average Nucleotide Identity (ANI).</title>
        <authorList>
            <person name="Lane C."/>
        </authorList>
    </citation>
    <scope>NUCLEOTIDE SEQUENCE [LARGE SCALE GENOMIC DNA]</scope>
    <source>
        <strain evidence="1 2">2016D-0084</strain>
    </source>
</reference>
<gene>
    <name evidence="1" type="ORF">FPD38_07870</name>
</gene>
<protein>
    <submittedName>
        <fullName evidence="1">Acyl carrier protein</fullName>
    </submittedName>
</protein>
<proteinExistence type="predicted"/>
<dbReference type="InterPro" id="IPR036736">
    <property type="entry name" value="ACP-like_sf"/>
</dbReference>
<dbReference type="Proteomes" id="UP000321629">
    <property type="component" value="Unassembled WGS sequence"/>
</dbReference>
<comment type="caution">
    <text evidence="1">The sequence shown here is derived from an EMBL/GenBank/DDBJ whole genome shotgun (WGS) entry which is preliminary data.</text>
</comment>
<dbReference type="AlphaFoldDB" id="A0A5C7DY80"/>
<sequence>MEDLKQIFKNINKEYINENMDNLIDNGDLDSMDIMILIAEIEKFYKKPLKSDFIKMENFKNFQSIKKMIKEGIN</sequence>
<evidence type="ECO:0000313" key="2">
    <source>
        <dbReference type="Proteomes" id="UP000321629"/>
    </source>
</evidence>
<accession>A0A5C7DY80</accession>
<dbReference type="EMBL" id="VOWJ01000034">
    <property type="protein sequence ID" value="TXE85661.1"/>
    <property type="molecule type" value="Genomic_DNA"/>
</dbReference>